<comment type="caution">
    <text evidence="2">The sequence shown here is derived from an EMBL/GenBank/DDBJ whole genome shotgun (WGS) entry which is preliminary data.</text>
</comment>
<dbReference type="PANTHER" id="PTHR35337:SF1">
    <property type="entry name" value="SLR1478 PROTEIN"/>
    <property type="match status" value="1"/>
</dbReference>
<dbReference type="OrthoDB" id="9800053at2"/>
<evidence type="ECO:0000313" key="5">
    <source>
        <dbReference type="Proteomes" id="UP000183071"/>
    </source>
</evidence>
<keyword evidence="1" id="KW-0812">Transmembrane</keyword>
<dbReference type="Proteomes" id="UP000037716">
    <property type="component" value="Unassembled WGS sequence"/>
</dbReference>
<dbReference type="PATRIC" id="fig|1300348.6.peg.2218"/>
<keyword evidence="5" id="KW-1185">Reference proteome</keyword>
<evidence type="ECO:0000313" key="4">
    <source>
        <dbReference type="Proteomes" id="UP000037716"/>
    </source>
</evidence>
<gene>
    <name evidence="2" type="ORF">I602_2217</name>
    <name evidence="3" type="ORF">SAMN05444353_1991</name>
</gene>
<dbReference type="Pfam" id="PF01944">
    <property type="entry name" value="SpoIIM"/>
    <property type="match status" value="1"/>
</dbReference>
<dbReference type="InterPro" id="IPR002798">
    <property type="entry name" value="SpoIIM-like"/>
</dbReference>
<sequence length="322" mass="37282">MREVAFIKQNKEKWLEFEQLISNKEKKSPDLIANLHIKIMNDLVYAQTYYPKSKVTKYLNKLAKSSFDKVYDSKRRDKNAIAYFFLDKVPLLCYQYRKHIYFSFIVFFVCFFIGLLSTFNDANFARQILGNSYVDQTIENIESGDAMAIYKGGSNWGTFIGIYNNNQRVGLNMFLSGLFLGFGTAYYVVVNAIMVAVFQAFFYQYNSLYDSLKGIWIHGTYEIFGIIIEAAAGYIIGASILFPGTLKRLESFKIGIRDAFYIFISTIPFTIIAAFLEGYITRYSNKMPSIFCFAIIFFCLITISYYYLILPFQRAKKYNVTA</sequence>
<dbReference type="STRING" id="1300348.I602_2217"/>
<name>A0A0N0CG06_9FLAO</name>
<feature type="transmembrane region" description="Helical" evidence="1">
    <location>
        <begin position="100"/>
        <end position="119"/>
    </location>
</feature>
<feature type="transmembrane region" description="Helical" evidence="1">
    <location>
        <begin position="178"/>
        <end position="203"/>
    </location>
</feature>
<accession>A0A0N0CG06</accession>
<dbReference type="EMBL" id="LGBR01000001">
    <property type="protein sequence ID" value="KOY52657.1"/>
    <property type="molecule type" value="Genomic_DNA"/>
</dbReference>
<evidence type="ECO:0000256" key="1">
    <source>
        <dbReference type="SAM" id="Phobius"/>
    </source>
</evidence>
<evidence type="ECO:0000313" key="2">
    <source>
        <dbReference type="EMBL" id="KOY52657.1"/>
    </source>
</evidence>
<reference evidence="3 5" key="2">
    <citation type="submission" date="2016-10" db="EMBL/GenBank/DDBJ databases">
        <authorList>
            <person name="Varghese N."/>
            <person name="Submissions S."/>
        </authorList>
    </citation>
    <scope>NUCLEOTIDE SEQUENCE [LARGE SCALE GENOMIC DNA]</scope>
    <source>
        <strain evidence="3 5">DSW-5</strain>
    </source>
</reference>
<protein>
    <submittedName>
        <fullName evidence="2 3">Membrane protein</fullName>
    </submittedName>
</protein>
<dbReference type="EMBL" id="FNUE01000002">
    <property type="protein sequence ID" value="SEE49804.1"/>
    <property type="molecule type" value="Genomic_DNA"/>
</dbReference>
<feature type="transmembrane region" description="Helical" evidence="1">
    <location>
        <begin position="223"/>
        <end position="246"/>
    </location>
</feature>
<keyword evidence="1" id="KW-0472">Membrane</keyword>
<dbReference type="AlphaFoldDB" id="A0A0N0CG06"/>
<dbReference type="RefSeq" id="WP_053974744.1">
    <property type="nucleotide sequence ID" value="NZ_FNUE01000002.1"/>
</dbReference>
<evidence type="ECO:0000313" key="3">
    <source>
        <dbReference type="EMBL" id="SEE49804.1"/>
    </source>
</evidence>
<keyword evidence="1" id="KW-1133">Transmembrane helix</keyword>
<dbReference type="Proteomes" id="UP000183071">
    <property type="component" value="Unassembled WGS sequence"/>
</dbReference>
<dbReference type="PANTHER" id="PTHR35337">
    <property type="entry name" value="SLR1478 PROTEIN"/>
    <property type="match status" value="1"/>
</dbReference>
<feature type="transmembrane region" description="Helical" evidence="1">
    <location>
        <begin position="258"/>
        <end position="276"/>
    </location>
</feature>
<reference evidence="2 4" key="1">
    <citation type="submission" date="2015-07" db="EMBL/GenBank/DDBJ databases">
        <title>Genome of Polaribacter dokdonenesis DSW-5, isolated from seawater off Dokdo in Korea.</title>
        <authorList>
            <person name="Yoon K."/>
            <person name="Song J.Y."/>
            <person name="Kim J.F."/>
        </authorList>
    </citation>
    <scope>NUCLEOTIDE SEQUENCE [LARGE SCALE GENOMIC DNA]</scope>
    <source>
        <strain evidence="2 4">DSW-5</strain>
    </source>
</reference>
<proteinExistence type="predicted"/>
<feature type="transmembrane region" description="Helical" evidence="1">
    <location>
        <begin position="288"/>
        <end position="308"/>
    </location>
</feature>
<organism evidence="2 4">
    <name type="scientific">Polaribacter dokdonensis DSW-5</name>
    <dbReference type="NCBI Taxonomy" id="1300348"/>
    <lineage>
        <taxon>Bacteria</taxon>
        <taxon>Pseudomonadati</taxon>
        <taxon>Bacteroidota</taxon>
        <taxon>Flavobacteriia</taxon>
        <taxon>Flavobacteriales</taxon>
        <taxon>Flavobacteriaceae</taxon>
    </lineage>
</organism>